<dbReference type="RefSeq" id="WP_129986728.1">
    <property type="nucleotide sequence ID" value="NZ_SDPU01000020.1"/>
</dbReference>
<keyword evidence="2" id="KW-1185">Reference proteome</keyword>
<name>A0A4Q5J5D8_9ACTN</name>
<dbReference type="Pfam" id="PF10009">
    <property type="entry name" value="DUF2252"/>
    <property type="match status" value="1"/>
</dbReference>
<dbReference type="AlphaFoldDB" id="A0A4Q5J5D8"/>
<organism evidence="1 2">
    <name type="scientific">Nocardioides iriomotensis</name>
    <dbReference type="NCBI Taxonomy" id="715784"/>
    <lineage>
        <taxon>Bacteria</taxon>
        <taxon>Bacillati</taxon>
        <taxon>Actinomycetota</taxon>
        <taxon>Actinomycetes</taxon>
        <taxon>Propionibacteriales</taxon>
        <taxon>Nocardioidaceae</taxon>
        <taxon>Nocardioides</taxon>
    </lineage>
</organism>
<dbReference type="PANTHER" id="PTHR39441:SF1">
    <property type="entry name" value="DUF2252 DOMAIN-CONTAINING PROTEIN"/>
    <property type="match status" value="1"/>
</dbReference>
<evidence type="ECO:0000313" key="1">
    <source>
        <dbReference type="EMBL" id="RYU12909.1"/>
    </source>
</evidence>
<evidence type="ECO:0000313" key="2">
    <source>
        <dbReference type="Proteomes" id="UP000291189"/>
    </source>
</evidence>
<sequence>MTLSSHVDESTLVRAARTGVHLSSAERAERGLAARKVVPPRSHEQLDLAPDRAHPAALAERVGLTRIPDLVPLRHARMAASPFAYFRGNALGMAEDLAATPTSGLVTQLCGDAHLSNFGLFGSAERRLLFDINDFDETFPGPWEWDVKRLATSIVVAGRGNGFSRKQTRATTQHVVRRYAETTAEFAAMGELEVWYARADADELQTMLRKQLGKADNKRVDRMLRKARASNQIRAMAKLTELDGGVLRFKAEPPALVPLGELTHDLEAGQVAGFLTDFLKRYRRSLPPDRRFLLDRFELLDVARKVVGVGSVGTRCWVLLMRGRDEGDPLFLQVKEAQASVLADAVPGTAGLRRAPANNGARVVAGQRLMQTAGDIFLGWNHLDDVDAIERHYYVRQLRDMKGSAAVETMDPTTMAHYGALCAWTLARAHARSGDSIAISSYLGKGEAFTRAVAEFAERYADVNERDHAAFTKAIAKGRLATAERPLTAPAGGDGRRKS</sequence>
<dbReference type="Proteomes" id="UP000291189">
    <property type="component" value="Unassembled WGS sequence"/>
</dbReference>
<accession>A0A4Q5J5D8</accession>
<dbReference type="OrthoDB" id="1491115at2"/>
<dbReference type="InterPro" id="IPR018721">
    <property type="entry name" value="DUF2252"/>
</dbReference>
<protein>
    <submittedName>
        <fullName evidence="1">DUF2252 domain-containing protein</fullName>
    </submittedName>
</protein>
<comment type="caution">
    <text evidence="1">The sequence shown here is derived from an EMBL/GenBank/DDBJ whole genome shotgun (WGS) entry which is preliminary data.</text>
</comment>
<dbReference type="EMBL" id="SDPU01000020">
    <property type="protein sequence ID" value="RYU12909.1"/>
    <property type="molecule type" value="Genomic_DNA"/>
</dbReference>
<proteinExistence type="predicted"/>
<dbReference type="PANTHER" id="PTHR39441">
    <property type="entry name" value="DUF2252 DOMAIN-CONTAINING PROTEIN"/>
    <property type="match status" value="1"/>
</dbReference>
<gene>
    <name evidence="1" type="ORF">ETU37_08105</name>
</gene>
<reference evidence="1 2" key="1">
    <citation type="submission" date="2019-01" db="EMBL/GenBank/DDBJ databases">
        <title>Nocardioides guangzhouensis sp. nov., an actinobacterium isolated from soil.</title>
        <authorList>
            <person name="Fu Y."/>
            <person name="Cai Y."/>
            <person name="Lin Z."/>
            <person name="Chen P."/>
        </authorList>
    </citation>
    <scope>NUCLEOTIDE SEQUENCE [LARGE SCALE GENOMIC DNA]</scope>
    <source>
        <strain evidence="1 2">NBRC 105384</strain>
    </source>
</reference>